<dbReference type="GO" id="GO:0015074">
    <property type="term" value="P:DNA integration"/>
    <property type="evidence" value="ECO:0007669"/>
    <property type="project" value="InterPro"/>
</dbReference>
<dbReference type="InterPro" id="IPR012337">
    <property type="entry name" value="RNaseH-like_sf"/>
</dbReference>
<sequence length="245" mass="27828">MTRCVRSRSEDIQDELPYYGYRRVTHELQRRGHLANHKRVARVMRANDLGIKPRKRSVRTTDSNHASPIYPNLYRNVIPPRPDMVWVADFTYIRIAVGFCYLAVILDACSRKVIGYGLSKRLDTPLALAALHSALDNRKPPAGCIHHTDYGCQYASETYRRALDVAGLQGSMSAVGSPYHNAQAESFMKTLKVEDIYPTGYETFADVAEHLPRFIEQIYNNRRLHSALGYLLPAEFETQLAQQAA</sequence>
<dbReference type="InterPro" id="IPR036397">
    <property type="entry name" value="RNaseH_sf"/>
</dbReference>
<dbReference type="Pfam" id="PF00665">
    <property type="entry name" value="rve"/>
    <property type="match status" value="1"/>
</dbReference>
<dbReference type="NCBIfam" id="NF033516">
    <property type="entry name" value="transpos_IS3"/>
    <property type="match status" value="1"/>
</dbReference>
<reference evidence="2" key="1">
    <citation type="submission" date="2022-06" db="EMBL/GenBank/DDBJ databases">
        <authorList>
            <person name="Sun Q."/>
        </authorList>
    </citation>
    <scope>NUCLEOTIDE SEQUENCE</scope>
    <source>
        <strain evidence="2">S101</strain>
    </source>
</reference>
<dbReference type="InterPro" id="IPR025948">
    <property type="entry name" value="HTH-like_dom"/>
</dbReference>
<dbReference type="Gene3D" id="3.30.420.10">
    <property type="entry name" value="Ribonuclease H-like superfamily/Ribonuclease H"/>
    <property type="match status" value="1"/>
</dbReference>
<feature type="domain" description="Integrase catalytic" evidence="1">
    <location>
        <begin position="78"/>
        <end position="241"/>
    </location>
</feature>
<dbReference type="InterPro" id="IPR048020">
    <property type="entry name" value="Transpos_IS3"/>
</dbReference>
<proteinExistence type="predicted"/>
<dbReference type="PANTHER" id="PTHR46889">
    <property type="entry name" value="TRANSPOSASE INSF FOR INSERTION SEQUENCE IS3B-RELATED"/>
    <property type="match status" value="1"/>
</dbReference>
<organism evidence="2 3">
    <name type="scientific">Ciceribacter sichuanensis</name>
    <dbReference type="NCBI Taxonomy" id="2949647"/>
    <lineage>
        <taxon>Bacteria</taxon>
        <taxon>Pseudomonadati</taxon>
        <taxon>Pseudomonadota</taxon>
        <taxon>Alphaproteobacteria</taxon>
        <taxon>Hyphomicrobiales</taxon>
        <taxon>Rhizobiaceae</taxon>
        <taxon>Ciceribacter</taxon>
    </lineage>
</organism>
<comment type="caution">
    <text evidence="2">The sequence shown here is derived from an EMBL/GenBank/DDBJ whole genome shotgun (WGS) entry which is preliminary data.</text>
</comment>
<dbReference type="Pfam" id="PF13333">
    <property type="entry name" value="rve_2"/>
    <property type="match status" value="1"/>
</dbReference>
<name>A0AAJ1C151_9HYPH</name>
<gene>
    <name evidence="2" type="ORF">NBH21_24295</name>
</gene>
<evidence type="ECO:0000313" key="2">
    <source>
        <dbReference type="EMBL" id="MCO5959892.1"/>
    </source>
</evidence>
<dbReference type="PANTHER" id="PTHR46889:SF7">
    <property type="entry name" value="TRANSPOSASE FOR INSERTION SEQUENCE ELEMENT IS904"/>
    <property type="match status" value="1"/>
</dbReference>
<evidence type="ECO:0000313" key="3">
    <source>
        <dbReference type="Proteomes" id="UP001155380"/>
    </source>
</evidence>
<dbReference type="Proteomes" id="UP001155380">
    <property type="component" value="Unassembled WGS sequence"/>
</dbReference>
<evidence type="ECO:0000259" key="1">
    <source>
        <dbReference type="PROSITE" id="PS50994"/>
    </source>
</evidence>
<dbReference type="EMBL" id="JAMXLX010000012">
    <property type="protein sequence ID" value="MCO5959892.1"/>
    <property type="molecule type" value="Genomic_DNA"/>
</dbReference>
<dbReference type="RefSeq" id="WP_250913728.1">
    <property type="nucleotide sequence ID" value="NZ_JAMXLX010000012.1"/>
</dbReference>
<dbReference type="PROSITE" id="PS50994">
    <property type="entry name" value="INTEGRASE"/>
    <property type="match status" value="1"/>
</dbReference>
<dbReference type="InterPro" id="IPR001584">
    <property type="entry name" value="Integrase_cat-core"/>
</dbReference>
<dbReference type="InterPro" id="IPR050900">
    <property type="entry name" value="Transposase_IS3/IS150/IS904"/>
</dbReference>
<dbReference type="SUPFAM" id="SSF53098">
    <property type="entry name" value="Ribonuclease H-like"/>
    <property type="match status" value="1"/>
</dbReference>
<dbReference type="Pfam" id="PF13276">
    <property type="entry name" value="HTH_21"/>
    <property type="match status" value="1"/>
</dbReference>
<protein>
    <submittedName>
        <fullName evidence="2">IS3 family transposase</fullName>
    </submittedName>
</protein>
<accession>A0AAJ1C151</accession>
<dbReference type="AlphaFoldDB" id="A0AAJ1C151"/>
<dbReference type="GO" id="GO:0003676">
    <property type="term" value="F:nucleic acid binding"/>
    <property type="evidence" value="ECO:0007669"/>
    <property type="project" value="InterPro"/>
</dbReference>